<dbReference type="Pfam" id="PF12874">
    <property type="entry name" value="zf-met"/>
    <property type="match status" value="4"/>
</dbReference>
<dbReference type="GO" id="GO:0008270">
    <property type="term" value="F:zinc ion binding"/>
    <property type="evidence" value="ECO:0007669"/>
    <property type="project" value="InterPro"/>
</dbReference>
<dbReference type="InterPro" id="IPR003604">
    <property type="entry name" value="Matrin/U1-like-C_Znf_C2H2"/>
</dbReference>
<evidence type="ECO:0000313" key="3">
    <source>
        <dbReference type="EMBL" id="CAH0549614.1"/>
    </source>
</evidence>
<dbReference type="PANTHER" id="PTHR46786:SF1">
    <property type="entry name" value="ZINC FINGER MATRIN-TYPE PROTEIN 3"/>
    <property type="match status" value="1"/>
</dbReference>
<proteinExistence type="predicted"/>
<organism evidence="3 4">
    <name type="scientific">Brassicogethes aeneus</name>
    <name type="common">Rape pollen beetle</name>
    <name type="synonym">Meligethes aeneus</name>
    <dbReference type="NCBI Taxonomy" id="1431903"/>
    <lineage>
        <taxon>Eukaryota</taxon>
        <taxon>Metazoa</taxon>
        <taxon>Ecdysozoa</taxon>
        <taxon>Arthropoda</taxon>
        <taxon>Hexapoda</taxon>
        <taxon>Insecta</taxon>
        <taxon>Pterygota</taxon>
        <taxon>Neoptera</taxon>
        <taxon>Endopterygota</taxon>
        <taxon>Coleoptera</taxon>
        <taxon>Polyphaga</taxon>
        <taxon>Cucujiformia</taxon>
        <taxon>Nitidulidae</taxon>
        <taxon>Meligethinae</taxon>
        <taxon>Brassicogethes</taxon>
    </lineage>
</organism>
<protein>
    <recommendedName>
        <fullName evidence="2">C2H2-type domain-containing protein</fullName>
    </recommendedName>
</protein>
<dbReference type="InterPro" id="IPR052644">
    <property type="entry name" value="ZMAT3"/>
</dbReference>
<feature type="domain" description="C2H2-type" evidence="2">
    <location>
        <begin position="348"/>
        <end position="370"/>
    </location>
</feature>
<reference evidence="3" key="1">
    <citation type="submission" date="2021-12" db="EMBL/GenBank/DDBJ databases">
        <authorList>
            <person name="King R."/>
        </authorList>
    </citation>
    <scope>NUCLEOTIDE SEQUENCE</scope>
</reference>
<dbReference type="SMART" id="SM00355">
    <property type="entry name" value="ZnF_C2H2"/>
    <property type="match status" value="4"/>
</dbReference>
<evidence type="ECO:0000256" key="1">
    <source>
        <dbReference type="SAM" id="MobiDB-lite"/>
    </source>
</evidence>
<dbReference type="PANTHER" id="PTHR46786">
    <property type="entry name" value="ZINC FINGER MATRIN-TYPE PROTEIN 3"/>
    <property type="match status" value="1"/>
</dbReference>
<dbReference type="SUPFAM" id="SSF57667">
    <property type="entry name" value="beta-beta-alpha zinc fingers"/>
    <property type="match status" value="4"/>
</dbReference>
<dbReference type="OrthoDB" id="434647at2759"/>
<name>A0A9P0FC01_BRAAE</name>
<evidence type="ECO:0000259" key="2">
    <source>
        <dbReference type="PROSITE" id="PS00028"/>
    </source>
</evidence>
<feature type="region of interest" description="Disordered" evidence="1">
    <location>
        <begin position="1"/>
        <end position="20"/>
    </location>
</feature>
<dbReference type="AlphaFoldDB" id="A0A9P0FC01"/>
<dbReference type="GO" id="GO:0003676">
    <property type="term" value="F:nucleic acid binding"/>
    <property type="evidence" value="ECO:0007669"/>
    <property type="project" value="InterPro"/>
</dbReference>
<sequence length="378" mass="42932">MSNNSDVNNDSDGFDKNFKIPKRKAEETKVQNVNEEMLVQQNVLANSYYNYQYGQMGLFGPWQPPDAGYYQYPQPGPSSEPITQQIYNTLISHKEKPKTYSNNIFRQTVPDCNDATLPKELTMLFQPLYCKLCLAQLSSNVMAKLHYKSKNHEKKIKKFLIEHAERTGEPLHKRAKVSVAKSTDDESKDPRYFHCEVCDLPLTGKLHAESHYMGKNHQKAIMGHKTPAGKGFWNDSGKWVRLKSEKKTDIASGSDTFGLDFRPKPAVAPVLGPVMPAAGVAKFHCDICNVGATCQQQLDMHYKGQKHLKKMKQLGIRLDPEVHVEAKSRIVEQTDLSAYRTPSGNYYCQSCNITLNSETQFKVHLSSKNHYKKINKVN</sequence>
<dbReference type="EMBL" id="OV121142">
    <property type="protein sequence ID" value="CAH0549614.1"/>
    <property type="molecule type" value="Genomic_DNA"/>
</dbReference>
<gene>
    <name evidence="3" type="ORF">MELIAE_LOCUS2706</name>
</gene>
<dbReference type="PROSITE" id="PS00028">
    <property type="entry name" value="ZINC_FINGER_C2H2_1"/>
    <property type="match status" value="1"/>
</dbReference>
<dbReference type="Proteomes" id="UP001154078">
    <property type="component" value="Chromosome 11"/>
</dbReference>
<dbReference type="InterPro" id="IPR013087">
    <property type="entry name" value="Znf_C2H2_type"/>
</dbReference>
<keyword evidence="4" id="KW-1185">Reference proteome</keyword>
<dbReference type="SMART" id="SM00451">
    <property type="entry name" value="ZnF_U1"/>
    <property type="match status" value="4"/>
</dbReference>
<dbReference type="Gene3D" id="3.30.160.60">
    <property type="entry name" value="Classic Zinc Finger"/>
    <property type="match status" value="4"/>
</dbReference>
<evidence type="ECO:0000313" key="4">
    <source>
        <dbReference type="Proteomes" id="UP001154078"/>
    </source>
</evidence>
<accession>A0A9P0FC01</accession>
<feature type="compositionally biased region" description="Low complexity" evidence="1">
    <location>
        <begin position="1"/>
        <end position="11"/>
    </location>
</feature>
<dbReference type="InterPro" id="IPR036236">
    <property type="entry name" value="Znf_C2H2_sf"/>
</dbReference>